<dbReference type="PROSITE" id="PS01174">
    <property type="entry name" value="LIPASE_GDXG_SER"/>
    <property type="match status" value="1"/>
</dbReference>
<evidence type="ECO:0000256" key="1">
    <source>
        <dbReference type="ARBA" id="ARBA00010515"/>
    </source>
</evidence>
<evidence type="ECO:0000256" key="2">
    <source>
        <dbReference type="PROSITE-ProRule" id="PRU10038"/>
    </source>
</evidence>
<evidence type="ECO:0000259" key="3">
    <source>
        <dbReference type="Pfam" id="PF07859"/>
    </source>
</evidence>
<dbReference type="Proteomes" id="UP001472677">
    <property type="component" value="Unassembled WGS sequence"/>
</dbReference>
<accession>A0ABR2CH03</accession>
<dbReference type="PANTHER" id="PTHR23024">
    <property type="entry name" value="ARYLACETAMIDE DEACETYLASE"/>
    <property type="match status" value="1"/>
</dbReference>
<comment type="similarity">
    <text evidence="1">Belongs to the 'GDXG' lipolytic enzyme family.</text>
</comment>
<reference evidence="4 5" key="1">
    <citation type="journal article" date="2024" name="G3 (Bethesda)">
        <title>Genome assembly of Hibiscus sabdariffa L. provides insights into metabolisms of medicinal natural products.</title>
        <authorList>
            <person name="Kim T."/>
        </authorList>
    </citation>
    <scope>NUCLEOTIDE SEQUENCE [LARGE SCALE GENOMIC DNA]</scope>
    <source>
        <strain evidence="4">TK-2024</strain>
        <tissue evidence="4">Old leaves</tissue>
    </source>
</reference>
<evidence type="ECO:0000313" key="4">
    <source>
        <dbReference type="EMBL" id="KAK8518823.1"/>
    </source>
</evidence>
<dbReference type="Pfam" id="PF07859">
    <property type="entry name" value="Abhydrolase_3"/>
    <property type="match status" value="1"/>
</dbReference>
<dbReference type="EMBL" id="JBBPBM010000052">
    <property type="protein sequence ID" value="KAK8518823.1"/>
    <property type="molecule type" value="Genomic_DNA"/>
</dbReference>
<sequence>MESSASEILLDFSPMFRLYKDGRIERLLGTEIVPPGFDPKTNVESKDVVYSQETAQIVRIYIPPNAAGKLPLLVYFHGGAFCIESASSPTYHNYLNALVAEANIVTVSVDYRLAPEHLLPAAYDDSWDAAKWVASHFGGNGPEEWLNRHADFNNVCFSGDSAGGNLAHHMAVKMTKEKIDGFNLAGIVLTHPYFKGKEPIGDEIKFPAEREKIDMLWQIIYPTTTSGSDDKWSNPIDDPSFGSLGCSRVLVCVAENDIFKPRGLYYCEKLKQSGWGGEVELMESPGEEHVFHLHKPSCENAAAKLKKVADFINQGKSRLKSL</sequence>
<gene>
    <name evidence="4" type="ORF">V6N12_012064</name>
</gene>
<proteinExistence type="inferred from homology"/>
<protein>
    <recommendedName>
        <fullName evidence="3">Alpha/beta hydrolase fold-3 domain-containing protein</fullName>
    </recommendedName>
</protein>
<feature type="domain" description="Alpha/beta hydrolase fold-3" evidence="3">
    <location>
        <begin position="73"/>
        <end position="292"/>
    </location>
</feature>
<keyword evidence="5" id="KW-1185">Reference proteome</keyword>
<dbReference type="InterPro" id="IPR013094">
    <property type="entry name" value="AB_hydrolase_3"/>
</dbReference>
<dbReference type="Gene3D" id="3.40.50.1820">
    <property type="entry name" value="alpha/beta hydrolase"/>
    <property type="match status" value="1"/>
</dbReference>
<name>A0ABR2CH03_9ROSI</name>
<dbReference type="SUPFAM" id="SSF53474">
    <property type="entry name" value="alpha/beta-Hydrolases"/>
    <property type="match status" value="1"/>
</dbReference>
<evidence type="ECO:0000313" key="5">
    <source>
        <dbReference type="Proteomes" id="UP001472677"/>
    </source>
</evidence>
<comment type="caution">
    <text evidence="4">The sequence shown here is derived from an EMBL/GenBank/DDBJ whole genome shotgun (WGS) entry which is preliminary data.</text>
</comment>
<organism evidence="4 5">
    <name type="scientific">Hibiscus sabdariffa</name>
    <name type="common">roselle</name>
    <dbReference type="NCBI Taxonomy" id="183260"/>
    <lineage>
        <taxon>Eukaryota</taxon>
        <taxon>Viridiplantae</taxon>
        <taxon>Streptophyta</taxon>
        <taxon>Embryophyta</taxon>
        <taxon>Tracheophyta</taxon>
        <taxon>Spermatophyta</taxon>
        <taxon>Magnoliopsida</taxon>
        <taxon>eudicotyledons</taxon>
        <taxon>Gunneridae</taxon>
        <taxon>Pentapetalae</taxon>
        <taxon>rosids</taxon>
        <taxon>malvids</taxon>
        <taxon>Malvales</taxon>
        <taxon>Malvaceae</taxon>
        <taxon>Malvoideae</taxon>
        <taxon>Hibiscus</taxon>
    </lineage>
</organism>
<feature type="active site" evidence="2">
    <location>
        <position position="161"/>
    </location>
</feature>
<dbReference type="InterPro" id="IPR033140">
    <property type="entry name" value="Lipase_GDXG_put_SER_AS"/>
</dbReference>
<dbReference type="InterPro" id="IPR050466">
    <property type="entry name" value="Carboxylest/Gibb_receptor"/>
</dbReference>
<dbReference type="InterPro" id="IPR029058">
    <property type="entry name" value="AB_hydrolase_fold"/>
</dbReference>
<dbReference type="PANTHER" id="PTHR23024:SF467">
    <property type="entry name" value="CARBOXYLESTERASE 12-RELATED"/>
    <property type="match status" value="1"/>
</dbReference>